<dbReference type="EMBL" id="CP028103">
    <property type="protein sequence ID" value="AVQ29868.1"/>
    <property type="molecule type" value="Genomic_DNA"/>
</dbReference>
<name>A0ABN5JGI8_FUSVA</name>
<keyword evidence="2" id="KW-1185">Reference proteome</keyword>
<gene>
    <name evidence="1" type="ORF">C4N18_01000</name>
</gene>
<proteinExistence type="predicted"/>
<reference evidence="2" key="1">
    <citation type="journal article" date="2018" name="MSphere">
        <title>Fusobacterium Genomics Using MinION and Illumina Sequencing Enables Genome Completion and Correction.</title>
        <authorList>
            <person name="Todd S.M."/>
            <person name="Settlage R.E."/>
            <person name="Lahmers K.K."/>
            <person name="Slade D.J."/>
        </authorList>
    </citation>
    <scope>NUCLEOTIDE SEQUENCE [LARGE SCALE GENOMIC DNA]</scope>
    <source>
        <strain evidence="2">ATCC 27725</strain>
    </source>
</reference>
<evidence type="ECO:0000313" key="1">
    <source>
        <dbReference type="EMBL" id="AVQ29868.1"/>
    </source>
</evidence>
<evidence type="ECO:0000313" key="2">
    <source>
        <dbReference type="Proteomes" id="UP000241238"/>
    </source>
</evidence>
<organism evidence="1 2">
    <name type="scientific">Fusobacterium varium ATCC 27725</name>
    <dbReference type="NCBI Taxonomy" id="469618"/>
    <lineage>
        <taxon>Bacteria</taxon>
        <taxon>Fusobacteriati</taxon>
        <taxon>Fusobacteriota</taxon>
        <taxon>Fusobacteriia</taxon>
        <taxon>Fusobacteriales</taxon>
        <taxon>Fusobacteriaceae</taxon>
        <taxon>Fusobacterium</taxon>
    </lineage>
</organism>
<accession>A0ABN5JGI8</accession>
<protein>
    <submittedName>
        <fullName evidence="1">Uncharacterized protein</fullName>
    </submittedName>
</protein>
<sequence>MKRFFLIFLMIHTFSYSNYLISNSEIVLFYDKNFNSVHFIKGDVFNPIDISKIEGKIIIDGKEIISINRFFNRTEMVPGTNILKLYYSINGQDIDVTIIPSMLEREKLYIIVDLKNLKTDKRIDFAFHIFPQQDNGNIEFIRASNSFVYGNHIFFKSENYGGQVFIGRDNVIENFVLEEVTTKTKKYQDDNLYYLISNINKNEPILFTFKFFDNFKNNNLVKSNDIISEEFNYWLGLKSEQRNFKNQESVITQLRMLDIITSRAVIPDSISYNNSKENLTNKMKLYYISSLFKNDFDERKMFVDINIRKTETESAAYYTYLFRYLNDQNKMFDSNFFNWKIKPEVLSMVDSIENNGEIFDGRDNIYNYYTQYKLLETISQLNEFNDDINWIKERKNLLHQFIIKNYTLKDGIKTRRTSEKSNYKNIAYLDILPKDNQKKILLSDYEKYYNKNSGVLTVRNEDVIDIEYNLNFIIKLYENGFKEMADNLLSNLEIIIEKNNSYIVPKIYLNKSNSAGIYGELLYLYLTAVQYRENNNEHTK</sequence>
<dbReference type="RefSeq" id="WP_005950888.1">
    <property type="nucleotide sequence ID" value="NZ_CP028103.1"/>
</dbReference>
<dbReference type="GeneID" id="77466550"/>
<dbReference type="Proteomes" id="UP000241238">
    <property type="component" value="Chromosome"/>
</dbReference>